<evidence type="ECO:0000256" key="1">
    <source>
        <dbReference type="SAM" id="SignalP"/>
    </source>
</evidence>
<dbReference type="InterPro" id="IPR039448">
    <property type="entry name" value="Beta_helix"/>
</dbReference>
<evidence type="ECO:0000259" key="2">
    <source>
        <dbReference type="Pfam" id="PF13229"/>
    </source>
</evidence>
<gene>
    <name evidence="4" type="ORF">CEE37_05635</name>
</gene>
<feature type="chain" id="PRO_5021830051" description="Secretion system C-terminal sorting domain-containing protein" evidence="1">
    <location>
        <begin position="22"/>
        <end position="810"/>
    </location>
</feature>
<dbReference type="Pfam" id="PF13229">
    <property type="entry name" value="Beta_helix"/>
    <property type="match status" value="2"/>
</dbReference>
<dbReference type="Gene3D" id="2.60.40.3880">
    <property type="match status" value="1"/>
</dbReference>
<dbReference type="Pfam" id="PF18962">
    <property type="entry name" value="Por_Secre_tail"/>
    <property type="match status" value="1"/>
</dbReference>
<accession>A0A532V1Y3</accession>
<reference evidence="4 5" key="1">
    <citation type="submission" date="2017-06" db="EMBL/GenBank/DDBJ databases">
        <title>Novel microbial phyla capable of carbon fixation and sulfur reduction in deep-sea sediments.</title>
        <authorList>
            <person name="Huang J."/>
            <person name="Baker B."/>
            <person name="Wang Y."/>
        </authorList>
    </citation>
    <scope>NUCLEOTIDE SEQUENCE [LARGE SCALE GENOMIC DNA]</scope>
    <source>
        <strain evidence="4">B3_LCP</strain>
    </source>
</reference>
<sequence length="810" mass="86647">MKRPSSILALIILISYNNTFAETITVSGDVSGTWSADTVLVVGEVRVPQEQTLVIEPGVKVLFQGLYKLIVDTMATLQAVGTEQDSIKFDVTPPGFLWHGIRFYSSSQNSILEYCLLQKGHSWDTGHDNSLGGAIFCSNAPLVLHNCIIENCAAATGGGIACINNSSLEVIDCVIRQNISHCGSGIMCYESNATIKMNQIVENAGSDWGDGIGIYCKHSNAIILENLIADNIALTSFGNEGGGIYCMGGEILIKNNIISDNYSSQGAGIYCKYSDNTRIIGNTIRSNEQGSGVFIEDSGVFLFGNLITENEGSEGGGIYLSSDPGCYGFINKNIISGNTAVQIGGIKLDYFTGDVSKNIIYQNSANSTCGGMWIGQYSDGTICHENIIAFNHANGSSGGLHCFAWTPTISENIIIGNTASYTGGGIYCHGHSYPTVMFNGVFENYVQGGTSLGAAGGIYFGPDSHPSLSNNTICFNIGDTLGTGIYCNEASPTLTNAILWQNESEQILTSISANPEVTYSTIQDTLWPGIGNINEDPLFVNPDLNDYRLQWGSPCIDTGDPSPQYNDPDSTRADMGAFYFDQSVPVRILLSPHEIPYLIEPEGGTMDYTIQGTNIFQSSHDVTIWCDVELPDSTIYGPVLGPVTITIEPGQTVERIRTQTVPAAAPMGVYHYNAYAVVDQDTSKDSFMFGKLGTVTGGSDGWGNAGDPLITIGGGSTPALQETHVIAENYPNPFNATTVISFSLPVASMVKLEVFDISGSRVGVGLVPTRQYPSGTHQITFDGTNLSSGVYLYQLEAGDFSAMGKMVLMK</sequence>
<keyword evidence="1" id="KW-0732">Signal</keyword>
<feature type="domain" description="Secretion system C-terminal sorting" evidence="3">
    <location>
        <begin position="730"/>
        <end position="807"/>
    </location>
</feature>
<comment type="caution">
    <text evidence="4">The sequence shown here is derived from an EMBL/GenBank/DDBJ whole genome shotgun (WGS) entry which is preliminary data.</text>
</comment>
<dbReference type="Gene3D" id="2.60.40.4070">
    <property type="match status" value="1"/>
</dbReference>
<dbReference type="NCBIfam" id="TIGR04183">
    <property type="entry name" value="Por_Secre_tail"/>
    <property type="match status" value="1"/>
</dbReference>
<evidence type="ECO:0000313" key="5">
    <source>
        <dbReference type="Proteomes" id="UP000319619"/>
    </source>
</evidence>
<name>A0A532V1Y3_UNCL8</name>
<protein>
    <recommendedName>
        <fullName evidence="6">Secretion system C-terminal sorting domain-containing protein</fullName>
    </recommendedName>
</protein>
<evidence type="ECO:0000259" key="3">
    <source>
        <dbReference type="Pfam" id="PF18962"/>
    </source>
</evidence>
<feature type="signal peptide" evidence="1">
    <location>
        <begin position="1"/>
        <end position="21"/>
    </location>
</feature>
<evidence type="ECO:0000313" key="4">
    <source>
        <dbReference type="EMBL" id="TKJ41149.1"/>
    </source>
</evidence>
<dbReference type="InterPro" id="IPR012334">
    <property type="entry name" value="Pectin_lyas_fold"/>
</dbReference>
<dbReference type="SUPFAM" id="SSF51126">
    <property type="entry name" value="Pectin lyase-like"/>
    <property type="match status" value="2"/>
</dbReference>
<feature type="domain" description="Right handed beta helix" evidence="2">
    <location>
        <begin position="267"/>
        <end position="436"/>
    </location>
</feature>
<dbReference type="SMART" id="SM00710">
    <property type="entry name" value="PbH1"/>
    <property type="match status" value="10"/>
</dbReference>
<organism evidence="4 5">
    <name type="scientific">candidate division LCP-89 bacterium B3_LCP</name>
    <dbReference type="NCBI Taxonomy" id="2012998"/>
    <lineage>
        <taxon>Bacteria</taxon>
        <taxon>Pseudomonadati</taxon>
        <taxon>Bacteria division LCP-89</taxon>
    </lineage>
</organism>
<evidence type="ECO:0008006" key="6">
    <source>
        <dbReference type="Google" id="ProtNLM"/>
    </source>
</evidence>
<dbReference type="InterPro" id="IPR011050">
    <property type="entry name" value="Pectin_lyase_fold/virulence"/>
</dbReference>
<dbReference type="InterPro" id="IPR026444">
    <property type="entry name" value="Secre_tail"/>
</dbReference>
<dbReference type="AlphaFoldDB" id="A0A532V1Y3"/>
<dbReference type="EMBL" id="NJBN01000003">
    <property type="protein sequence ID" value="TKJ41149.1"/>
    <property type="molecule type" value="Genomic_DNA"/>
</dbReference>
<dbReference type="Gene3D" id="2.160.20.10">
    <property type="entry name" value="Single-stranded right-handed beta-helix, Pectin lyase-like"/>
    <property type="match status" value="2"/>
</dbReference>
<dbReference type="InterPro" id="IPR006626">
    <property type="entry name" value="PbH1"/>
</dbReference>
<dbReference type="Proteomes" id="UP000319619">
    <property type="component" value="Unassembled WGS sequence"/>
</dbReference>
<feature type="domain" description="Right handed beta helix" evidence="2">
    <location>
        <begin position="99"/>
        <end position="231"/>
    </location>
</feature>
<proteinExistence type="predicted"/>